<keyword evidence="5 10" id="KW-0521">NADP</keyword>
<comment type="function">
    <text evidence="10">Catalyzes the reduction of fatty acyl-CoA to fatty alcohols.</text>
</comment>
<comment type="caution">
    <text evidence="13">The sequence shown here is derived from an EMBL/GenBank/DDBJ whole genome shotgun (WGS) entry which is preliminary data.</text>
</comment>
<comment type="catalytic activity">
    <reaction evidence="9 10">
        <text>a long-chain fatty acyl-CoA + 2 NADPH + 2 H(+) = a long-chain primary fatty alcohol + 2 NADP(+) + CoA</text>
        <dbReference type="Rhea" id="RHEA:52716"/>
        <dbReference type="ChEBI" id="CHEBI:15378"/>
        <dbReference type="ChEBI" id="CHEBI:57287"/>
        <dbReference type="ChEBI" id="CHEBI:57783"/>
        <dbReference type="ChEBI" id="CHEBI:58349"/>
        <dbReference type="ChEBI" id="CHEBI:77396"/>
        <dbReference type="ChEBI" id="CHEBI:83139"/>
        <dbReference type="EC" id="1.2.1.84"/>
    </reaction>
</comment>
<dbReference type="EC" id="1.2.1.84" evidence="10"/>
<evidence type="ECO:0000256" key="8">
    <source>
        <dbReference type="ARBA" id="ARBA00023136"/>
    </source>
</evidence>
<dbReference type="InterPro" id="IPR036291">
    <property type="entry name" value="NAD(P)-bd_dom_sf"/>
</dbReference>
<dbReference type="Pfam" id="PF03015">
    <property type="entry name" value="Sterile"/>
    <property type="match status" value="1"/>
</dbReference>
<dbReference type="Proteomes" id="UP000299102">
    <property type="component" value="Unassembled WGS sequence"/>
</dbReference>
<sequence length="717" mass="81923">MLPNSSMAPAKLCQHLETVHLESKDKNKEFFVRKKEQLLESQKNMMHVTQTINEEATEAHYLVSYRTTQAEMPSDKTTPLNVFWCRIRDEYPTLGKMALNIFLPFSRKYLCETGFSTYAATKTKYRNRLDAEPDGVLNFRMAARRASRDCSEVVRYYEGRSVFVTGATGFMGKVLVERLLTACPGIEKIYLLLRQKKDINPEGRLQKLKQSMVFEKLRRSNPTQLDKLVALWGDITEPDLGLTREAISMMDSVSIVFHTAATVKFDEELSLAVKLNILAPMMLMKICKQLPNIEAFIHVSTCYGNCELTEIEEKVYPPPGDLKSLLAACECLSPEMLHELTDKFIGSKPNTYTYTKAMCEHAILQNAGSYPIAIFRPSIVTAALQHPMPGWVDNLNGPTGLIVGAGKGVLRSMHCTRNYVADLIPVDVAIDALICVGYYTATDSIFDEQTSVRVIRVSGHGRPWKLATPKESLFVAAHLRKNRLSDERESTLYCVRSLDVKVYNCSTGLSNPIKWKQIETSMKTVLTSQPLDGAVWYPGGSLKNNKYLDWMCQFLFQTVPAYLIDYTTWLIGVKTRISFISLNKRMATAMSVLTFFATNQWRFRDENYQALKNRLSSADRSVFNLETRSIEWTTYMRNYIDGTRKYVLREKEQDMERAKRRVRWLYFLHYGVKTAVILLFIRLILHRSQTAREIVYGALRVLLTIFGNLSQKLSITS</sequence>
<dbReference type="SUPFAM" id="SSF51735">
    <property type="entry name" value="NAD(P)-binding Rossmann-fold domains"/>
    <property type="match status" value="1"/>
</dbReference>
<reference evidence="13 14" key="1">
    <citation type="journal article" date="2019" name="Commun. Biol.">
        <title>The bagworm genome reveals a unique fibroin gene that provides high tensile strength.</title>
        <authorList>
            <person name="Kono N."/>
            <person name="Nakamura H."/>
            <person name="Ohtoshi R."/>
            <person name="Tomita M."/>
            <person name="Numata K."/>
            <person name="Arakawa K."/>
        </authorList>
    </citation>
    <scope>NUCLEOTIDE SEQUENCE [LARGE SCALE GENOMIC DNA]</scope>
</reference>
<evidence type="ECO:0000259" key="12">
    <source>
        <dbReference type="Pfam" id="PF07993"/>
    </source>
</evidence>
<keyword evidence="8 10" id="KW-0472">Membrane</keyword>
<dbReference type="OrthoDB" id="429813at2759"/>
<evidence type="ECO:0000256" key="9">
    <source>
        <dbReference type="ARBA" id="ARBA00052530"/>
    </source>
</evidence>
<dbReference type="InterPro" id="IPR013120">
    <property type="entry name" value="FAR_NAD-bd"/>
</dbReference>
<dbReference type="CDD" id="cd09071">
    <property type="entry name" value="FAR_C"/>
    <property type="match status" value="1"/>
</dbReference>
<dbReference type="EMBL" id="BGZK01000528">
    <property type="protein sequence ID" value="GBP48658.1"/>
    <property type="molecule type" value="Genomic_DNA"/>
</dbReference>
<evidence type="ECO:0000256" key="6">
    <source>
        <dbReference type="ARBA" id="ARBA00022989"/>
    </source>
</evidence>
<evidence type="ECO:0000256" key="10">
    <source>
        <dbReference type="RuleBase" id="RU363097"/>
    </source>
</evidence>
<keyword evidence="7 10" id="KW-0443">Lipid metabolism</keyword>
<feature type="transmembrane region" description="Helical" evidence="10">
    <location>
        <begin position="664"/>
        <end position="685"/>
    </location>
</feature>
<dbReference type="GO" id="GO:0005777">
    <property type="term" value="C:peroxisome"/>
    <property type="evidence" value="ECO:0007669"/>
    <property type="project" value="TreeGrafter"/>
</dbReference>
<evidence type="ECO:0000256" key="3">
    <source>
        <dbReference type="ARBA" id="ARBA00022516"/>
    </source>
</evidence>
<accession>A0A4C1WB90</accession>
<keyword evidence="14" id="KW-1185">Reference proteome</keyword>
<dbReference type="GO" id="GO:0102965">
    <property type="term" value="F:alcohol-forming long-chain fatty acyl-CoA reductase activity"/>
    <property type="evidence" value="ECO:0007669"/>
    <property type="project" value="UniProtKB-EC"/>
</dbReference>
<dbReference type="Pfam" id="PF07993">
    <property type="entry name" value="NAD_binding_4"/>
    <property type="match status" value="1"/>
</dbReference>
<dbReference type="PANTHER" id="PTHR11011">
    <property type="entry name" value="MALE STERILITY PROTEIN 2-RELATED"/>
    <property type="match status" value="1"/>
</dbReference>
<comment type="subcellular location">
    <subcellularLocation>
        <location evidence="1">Membrane</location>
        <topology evidence="1">Multi-pass membrane protein</topology>
    </subcellularLocation>
</comment>
<evidence type="ECO:0000313" key="14">
    <source>
        <dbReference type="Proteomes" id="UP000299102"/>
    </source>
</evidence>
<dbReference type="GO" id="GO:0080019">
    <property type="term" value="F:alcohol-forming very long-chain fatty acyl-CoA reductase activity"/>
    <property type="evidence" value="ECO:0007669"/>
    <property type="project" value="InterPro"/>
</dbReference>
<dbReference type="CDD" id="cd05236">
    <property type="entry name" value="FAR-N_SDR_e"/>
    <property type="match status" value="1"/>
</dbReference>
<dbReference type="PANTHER" id="PTHR11011:SF116">
    <property type="entry name" value="FATTY ACYL-COA REDUCTASE CG5065-RELATED"/>
    <property type="match status" value="1"/>
</dbReference>
<keyword evidence="10" id="KW-0560">Oxidoreductase</keyword>
<dbReference type="GO" id="GO:0016020">
    <property type="term" value="C:membrane"/>
    <property type="evidence" value="ECO:0007669"/>
    <property type="project" value="UniProtKB-SubCell"/>
</dbReference>
<protein>
    <recommendedName>
        <fullName evidence="10">Fatty acyl-CoA reductase</fullName>
        <ecNumber evidence="10">1.2.1.84</ecNumber>
    </recommendedName>
</protein>
<organism evidence="13 14">
    <name type="scientific">Eumeta variegata</name>
    <name type="common">Bagworm moth</name>
    <name type="synonym">Eumeta japonica</name>
    <dbReference type="NCBI Taxonomy" id="151549"/>
    <lineage>
        <taxon>Eukaryota</taxon>
        <taxon>Metazoa</taxon>
        <taxon>Ecdysozoa</taxon>
        <taxon>Arthropoda</taxon>
        <taxon>Hexapoda</taxon>
        <taxon>Insecta</taxon>
        <taxon>Pterygota</taxon>
        <taxon>Neoptera</taxon>
        <taxon>Endopterygota</taxon>
        <taxon>Lepidoptera</taxon>
        <taxon>Glossata</taxon>
        <taxon>Ditrysia</taxon>
        <taxon>Tineoidea</taxon>
        <taxon>Psychidae</taxon>
        <taxon>Oiketicinae</taxon>
        <taxon>Eumeta</taxon>
    </lineage>
</organism>
<proteinExistence type="inferred from homology"/>
<evidence type="ECO:0000256" key="2">
    <source>
        <dbReference type="ARBA" id="ARBA00005928"/>
    </source>
</evidence>
<evidence type="ECO:0000313" key="13">
    <source>
        <dbReference type="EMBL" id="GBP48658.1"/>
    </source>
</evidence>
<keyword evidence="4 10" id="KW-0812">Transmembrane</keyword>
<gene>
    <name evidence="13" type="ORF">EVAR_103023_1</name>
</gene>
<dbReference type="InterPro" id="IPR033640">
    <property type="entry name" value="FAR_C"/>
</dbReference>
<dbReference type="Gene3D" id="3.40.50.720">
    <property type="entry name" value="NAD(P)-binding Rossmann-like Domain"/>
    <property type="match status" value="1"/>
</dbReference>
<evidence type="ECO:0000259" key="11">
    <source>
        <dbReference type="Pfam" id="PF03015"/>
    </source>
</evidence>
<evidence type="ECO:0000256" key="4">
    <source>
        <dbReference type="ARBA" id="ARBA00022692"/>
    </source>
</evidence>
<name>A0A4C1WB90_EUMVA</name>
<dbReference type="FunFam" id="3.40.50.720:FF:000143">
    <property type="entry name" value="Fatty acyl-CoA reductase"/>
    <property type="match status" value="1"/>
</dbReference>
<dbReference type="AlphaFoldDB" id="A0A4C1WB90"/>
<evidence type="ECO:0000256" key="5">
    <source>
        <dbReference type="ARBA" id="ARBA00022857"/>
    </source>
</evidence>
<keyword evidence="3 10" id="KW-0444">Lipid biosynthesis</keyword>
<evidence type="ECO:0000256" key="1">
    <source>
        <dbReference type="ARBA" id="ARBA00004141"/>
    </source>
</evidence>
<dbReference type="InterPro" id="IPR026055">
    <property type="entry name" value="FAR"/>
</dbReference>
<comment type="similarity">
    <text evidence="2 10">Belongs to the fatty acyl-CoA reductase family.</text>
</comment>
<feature type="domain" description="Thioester reductase (TE)" evidence="12">
    <location>
        <begin position="164"/>
        <end position="432"/>
    </location>
</feature>
<feature type="domain" description="Fatty acyl-CoA reductase C-terminal" evidence="11">
    <location>
        <begin position="556"/>
        <end position="650"/>
    </location>
</feature>
<evidence type="ECO:0000256" key="7">
    <source>
        <dbReference type="ARBA" id="ARBA00023098"/>
    </source>
</evidence>
<dbReference type="GO" id="GO:0035336">
    <property type="term" value="P:long-chain fatty-acyl-CoA metabolic process"/>
    <property type="evidence" value="ECO:0007669"/>
    <property type="project" value="TreeGrafter"/>
</dbReference>
<keyword evidence="6 10" id="KW-1133">Transmembrane helix</keyword>